<dbReference type="Proteomes" id="UP000317909">
    <property type="component" value="Chromosome"/>
</dbReference>
<evidence type="ECO:0000313" key="2">
    <source>
        <dbReference type="Proteomes" id="UP000317909"/>
    </source>
</evidence>
<organism evidence="1 2">
    <name type="scientific">Lacipirellula limnantheis</name>
    <dbReference type="NCBI Taxonomy" id="2528024"/>
    <lineage>
        <taxon>Bacteria</taxon>
        <taxon>Pseudomonadati</taxon>
        <taxon>Planctomycetota</taxon>
        <taxon>Planctomycetia</taxon>
        <taxon>Pirellulales</taxon>
        <taxon>Lacipirellulaceae</taxon>
        <taxon>Lacipirellula</taxon>
    </lineage>
</organism>
<reference evidence="1 2" key="1">
    <citation type="submission" date="2019-02" db="EMBL/GenBank/DDBJ databases">
        <title>Deep-cultivation of Planctomycetes and their phenomic and genomic characterization uncovers novel biology.</title>
        <authorList>
            <person name="Wiegand S."/>
            <person name="Jogler M."/>
            <person name="Boedeker C."/>
            <person name="Pinto D."/>
            <person name="Vollmers J."/>
            <person name="Rivas-Marin E."/>
            <person name="Kohn T."/>
            <person name="Peeters S.H."/>
            <person name="Heuer A."/>
            <person name="Rast P."/>
            <person name="Oberbeckmann S."/>
            <person name="Bunk B."/>
            <person name="Jeske O."/>
            <person name="Meyerdierks A."/>
            <person name="Storesund J.E."/>
            <person name="Kallscheuer N."/>
            <person name="Luecker S."/>
            <person name="Lage O.M."/>
            <person name="Pohl T."/>
            <person name="Merkel B.J."/>
            <person name="Hornburger P."/>
            <person name="Mueller R.-W."/>
            <person name="Bruemmer F."/>
            <person name="Labrenz M."/>
            <person name="Spormann A.M."/>
            <person name="Op den Camp H."/>
            <person name="Overmann J."/>
            <person name="Amann R."/>
            <person name="Jetten M.S.M."/>
            <person name="Mascher T."/>
            <person name="Medema M.H."/>
            <person name="Devos D.P."/>
            <person name="Kaster A.-K."/>
            <person name="Ovreas L."/>
            <person name="Rohde M."/>
            <person name="Galperin M.Y."/>
            <person name="Jogler C."/>
        </authorList>
    </citation>
    <scope>NUCLEOTIDE SEQUENCE [LARGE SCALE GENOMIC DNA]</scope>
    <source>
        <strain evidence="1 2">I41</strain>
    </source>
</reference>
<sequence length="293" mass="32059">MVGRIRLAYESAHARRRGGGLALLAVLLMGTAARAGSPSDASTSEATQAEARRSIPLAKIDAQFRPAVAAVVAEPTIFRRLPTSVVDCRPELFTFLAQNPEVMVEIWRHLGVSQVTLTRLDERTCRISDGAGTTGTIIVVEQTCEEGAQNRIVMLANGSFEGKPFQQPISAQCVLVLTSGSKEETNGRRFVAARMDAFIKLDRMSLALVAKAVHPFVGQTADRNFTDTMLFVSNLSYTAEKRPEAIEQVAIDMQNLDHPRRQGLIKAAYQCAEAGREWEQSRARQASLETASR</sequence>
<dbReference type="AlphaFoldDB" id="A0A517TWK4"/>
<accession>A0A517TWK4</accession>
<dbReference type="KEGG" id="llh:I41_19410"/>
<proteinExistence type="predicted"/>
<evidence type="ECO:0000313" key="1">
    <source>
        <dbReference type="EMBL" id="QDT72758.1"/>
    </source>
</evidence>
<protein>
    <submittedName>
        <fullName evidence="1">Uncharacterized protein</fullName>
    </submittedName>
</protein>
<keyword evidence="2" id="KW-1185">Reference proteome</keyword>
<name>A0A517TWK4_9BACT</name>
<dbReference type="EMBL" id="CP036339">
    <property type="protein sequence ID" value="QDT72758.1"/>
    <property type="molecule type" value="Genomic_DNA"/>
</dbReference>
<gene>
    <name evidence="1" type="ORF">I41_19410</name>
</gene>